<protein>
    <submittedName>
        <fullName evidence="5">Helix-turn-helix transcriptional regulator</fullName>
    </submittedName>
</protein>
<dbReference type="PROSITE" id="PS01124">
    <property type="entry name" value="HTH_ARAC_FAMILY_2"/>
    <property type="match status" value="1"/>
</dbReference>
<evidence type="ECO:0000256" key="2">
    <source>
        <dbReference type="ARBA" id="ARBA00023125"/>
    </source>
</evidence>
<dbReference type="EMBL" id="JBEWLZ010000010">
    <property type="protein sequence ID" value="MET1491293.1"/>
    <property type="molecule type" value="Genomic_DNA"/>
</dbReference>
<keyword evidence="2" id="KW-0238">DNA-binding</keyword>
<reference evidence="5 6" key="1">
    <citation type="submission" date="2024-07" db="EMBL/GenBank/DDBJ databases">
        <title>Uliginosibacterium paludis KCTC:42655.</title>
        <authorList>
            <person name="Kim M.K."/>
        </authorList>
    </citation>
    <scope>NUCLEOTIDE SEQUENCE [LARGE SCALE GENOMIC DNA]</scope>
    <source>
        <strain evidence="5 6">KCTC 42655</strain>
    </source>
</reference>
<dbReference type="Pfam" id="PF12833">
    <property type="entry name" value="HTH_18"/>
    <property type="match status" value="1"/>
</dbReference>
<dbReference type="PANTHER" id="PTHR47894">
    <property type="entry name" value="HTH-TYPE TRANSCRIPTIONAL REGULATOR GADX"/>
    <property type="match status" value="1"/>
</dbReference>
<keyword evidence="1" id="KW-0805">Transcription regulation</keyword>
<dbReference type="InterPro" id="IPR018060">
    <property type="entry name" value="HTH_AraC"/>
</dbReference>
<proteinExistence type="predicted"/>
<dbReference type="SUPFAM" id="SSF46689">
    <property type="entry name" value="Homeodomain-like"/>
    <property type="match status" value="1"/>
</dbReference>
<feature type="domain" description="HTH araC/xylS-type" evidence="4">
    <location>
        <begin position="180"/>
        <end position="277"/>
    </location>
</feature>
<gene>
    <name evidence="5" type="ORF">ABVT11_15745</name>
</gene>
<keyword evidence="6" id="KW-1185">Reference proteome</keyword>
<dbReference type="InterPro" id="IPR009057">
    <property type="entry name" value="Homeodomain-like_sf"/>
</dbReference>
<evidence type="ECO:0000313" key="5">
    <source>
        <dbReference type="EMBL" id="MET1491293.1"/>
    </source>
</evidence>
<dbReference type="Proteomes" id="UP001548590">
    <property type="component" value="Unassembled WGS sequence"/>
</dbReference>
<dbReference type="Gene3D" id="1.10.10.60">
    <property type="entry name" value="Homeodomain-like"/>
    <property type="match status" value="1"/>
</dbReference>
<name>A0ABV2CTS0_9RHOO</name>
<evidence type="ECO:0000256" key="1">
    <source>
        <dbReference type="ARBA" id="ARBA00023015"/>
    </source>
</evidence>
<evidence type="ECO:0000259" key="4">
    <source>
        <dbReference type="PROSITE" id="PS01124"/>
    </source>
</evidence>
<sequence length="277" mass="29555">MADTTSPARQLLLRLEELAAQQGELPCICVRAVHAHHIKSVEVARPMLVIPLRGLKRARERGDWLRVPPGQLLLVPGARSLDMENIPDESSGDYAAIAIGLEAPVLDAARQLLPQRGFSEPGPIASVALDALAPALMNWLEALQLGETVFACHAMSGVVLRLHALGFAGLLTPETLDLAGQIRAMVSAEPAREWSSGDIEHALGMSGATLRRQLAAAGTSLRELIAGARLAQALTLLQSTRLPVKSVAMRVGYASTASFSKRFAERYGVEPSRVGSL</sequence>
<dbReference type="RefSeq" id="WP_345930336.1">
    <property type="nucleotide sequence ID" value="NZ_JBDIVF010000016.1"/>
</dbReference>
<evidence type="ECO:0000313" key="6">
    <source>
        <dbReference type="Proteomes" id="UP001548590"/>
    </source>
</evidence>
<dbReference type="SMART" id="SM00342">
    <property type="entry name" value="HTH_ARAC"/>
    <property type="match status" value="1"/>
</dbReference>
<evidence type="ECO:0000256" key="3">
    <source>
        <dbReference type="ARBA" id="ARBA00023163"/>
    </source>
</evidence>
<comment type="caution">
    <text evidence="5">The sequence shown here is derived from an EMBL/GenBank/DDBJ whole genome shotgun (WGS) entry which is preliminary data.</text>
</comment>
<organism evidence="5 6">
    <name type="scientific">Uliginosibacterium paludis</name>
    <dbReference type="NCBI Taxonomy" id="1615952"/>
    <lineage>
        <taxon>Bacteria</taxon>
        <taxon>Pseudomonadati</taxon>
        <taxon>Pseudomonadota</taxon>
        <taxon>Betaproteobacteria</taxon>
        <taxon>Rhodocyclales</taxon>
        <taxon>Zoogloeaceae</taxon>
        <taxon>Uliginosibacterium</taxon>
    </lineage>
</organism>
<dbReference type="PANTHER" id="PTHR47894:SF4">
    <property type="entry name" value="HTH-TYPE TRANSCRIPTIONAL REGULATOR GADX"/>
    <property type="match status" value="1"/>
</dbReference>
<accession>A0ABV2CTS0</accession>
<keyword evidence="3" id="KW-0804">Transcription</keyword>